<gene>
    <name evidence="6" type="ORF">JGI24_01518</name>
</gene>
<dbReference type="InterPro" id="IPR013216">
    <property type="entry name" value="Methyltransf_11"/>
</dbReference>
<comment type="pathway">
    <text evidence="4">Phospholipid metabolism.</text>
</comment>
<dbReference type="RefSeq" id="WP_072150822.1">
    <property type="nucleotide sequence ID" value="NZ_CZVU01000094.1"/>
</dbReference>
<name>A0A656DAF5_KRYT1</name>
<dbReference type="PANTHER" id="PTHR44307:SF2">
    <property type="entry name" value="PHOSPHOETHANOLAMINE METHYLTRANSFERASE ISOFORM X1"/>
    <property type="match status" value="1"/>
</dbReference>
<evidence type="ECO:0000313" key="6">
    <source>
        <dbReference type="EMBL" id="CUT04560.1"/>
    </source>
</evidence>
<evidence type="ECO:0000256" key="4">
    <source>
        <dbReference type="ARBA" id="ARBA00025707"/>
    </source>
</evidence>
<sequence length="243" mass="27919">MKHGKEIKLPTLGGTETTKLLCSKIEIKKGMNVLVASVNLQDSVVYIAKNFKCNVYGIHELPHIVISAKSEIANYGLEDIVKVKVMSPVSLDFENETFDLIITEGILSQYKKSQILKEFYRVLKDASFIGIADFYWKKKPVPTYVQDAWYVEGGGIETLDEKLKILKNYGFEPVFVQDISKELVNYYSKFKKIIQTSLKEIKFTKYEFKEVKRFKHEVSVFLDQGGDKWMGYVAVVAMKKKNL</sequence>
<dbReference type="PANTHER" id="PTHR44307">
    <property type="entry name" value="PHOSPHOETHANOLAMINE METHYLTRANSFERASE"/>
    <property type="match status" value="1"/>
</dbReference>
<dbReference type="Proteomes" id="UP000243065">
    <property type="component" value="Unassembled WGS sequence"/>
</dbReference>
<evidence type="ECO:0000256" key="1">
    <source>
        <dbReference type="ARBA" id="ARBA00005189"/>
    </source>
</evidence>
<protein>
    <submittedName>
        <fullName evidence="6">Methyltransferase domain-containing protein</fullName>
    </submittedName>
</protein>
<organism evidence="6 7">
    <name type="scientific">Kryptobacter tengchongensis</name>
    <dbReference type="NCBI Taxonomy" id="1643429"/>
    <lineage>
        <taxon>Bacteria</taxon>
        <taxon>Pseudomonadati</taxon>
        <taxon>Candidatus Kryptoniota</taxon>
        <taxon>Candidatus Kryptobacter</taxon>
    </lineage>
</organism>
<dbReference type="Pfam" id="PF08241">
    <property type="entry name" value="Methyltransf_11"/>
    <property type="match status" value="1"/>
</dbReference>
<reference evidence="6 7" key="1">
    <citation type="submission" date="2015-11" db="EMBL/GenBank/DDBJ databases">
        <authorList>
            <person name="Varghese N."/>
        </authorList>
    </citation>
    <scope>NUCLEOTIDE SEQUENCE [LARGE SCALE GENOMIC DNA]</scope>
    <source>
        <strain evidence="6 7">JGI-24</strain>
    </source>
</reference>
<dbReference type="AlphaFoldDB" id="A0A656DAF5"/>
<comment type="pathway">
    <text evidence="1">Lipid metabolism.</text>
</comment>
<dbReference type="GO" id="GO:0008757">
    <property type="term" value="F:S-adenosylmethionine-dependent methyltransferase activity"/>
    <property type="evidence" value="ECO:0007669"/>
    <property type="project" value="InterPro"/>
</dbReference>
<evidence type="ECO:0000313" key="7">
    <source>
        <dbReference type="Proteomes" id="UP000243065"/>
    </source>
</evidence>
<feature type="domain" description="Methyltransferase type 11" evidence="5">
    <location>
        <begin position="46"/>
        <end position="126"/>
    </location>
</feature>
<keyword evidence="2 6" id="KW-0489">Methyltransferase</keyword>
<dbReference type="OrthoDB" id="529208at2"/>
<dbReference type="InterPro" id="IPR029063">
    <property type="entry name" value="SAM-dependent_MTases_sf"/>
</dbReference>
<keyword evidence="3 6" id="KW-0808">Transferase</keyword>
<dbReference type="SUPFAM" id="SSF53335">
    <property type="entry name" value="S-adenosyl-L-methionine-dependent methyltransferases"/>
    <property type="match status" value="1"/>
</dbReference>
<dbReference type="GO" id="GO:0032259">
    <property type="term" value="P:methylation"/>
    <property type="evidence" value="ECO:0007669"/>
    <property type="project" value="UniProtKB-KW"/>
</dbReference>
<evidence type="ECO:0000256" key="2">
    <source>
        <dbReference type="ARBA" id="ARBA00022603"/>
    </source>
</evidence>
<dbReference type="EMBL" id="CZVU01000094">
    <property type="protein sequence ID" value="CUT04560.1"/>
    <property type="molecule type" value="Genomic_DNA"/>
</dbReference>
<evidence type="ECO:0000259" key="5">
    <source>
        <dbReference type="Pfam" id="PF08241"/>
    </source>
</evidence>
<keyword evidence="7" id="KW-1185">Reference proteome</keyword>
<evidence type="ECO:0000256" key="3">
    <source>
        <dbReference type="ARBA" id="ARBA00022679"/>
    </source>
</evidence>
<dbReference type="Gene3D" id="3.40.50.150">
    <property type="entry name" value="Vaccinia Virus protein VP39"/>
    <property type="match status" value="1"/>
</dbReference>
<accession>A0A656DAF5</accession>
<proteinExistence type="predicted"/>